<dbReference type="Gene3D" id="3.30.70.580">
    <property type="entry name" value="Pseudouridine synthase I, catalytic domain, N-terminal subdomain"/>
    <property type="match status" value="1"/>
</dbReference>
<keyword evidence="3 4" id="KW-0413">Isomerase</keyword>
<feature type="binding site" evidence="4 6">
    <location>
        <position position="110"/>
    </location>
    <ligand>
        <name>substrate</name>
    </ligand>
</feature>
<evidence type="ECO:0000256" key="6">
    <source>
        <dbReference type="PIRSR" id="PIRSR001430-2"/>
    </source>
</evidence>
<proteinExistence type="inferred from homology"/>
<evidence type="ECO:0000313" key="10">
    <source>
        <dbReference type="EMBL" id="RUT27885.1"/>
    </source>
</evidence>
<dbReference type="InterPro" id="IPR020095">
    <property type="entry name" value="PsdUridine_synth_TruA_C"/>
</dbReference>
<dbReference type="PIRSF" id="PIRSF001430">
    <property type="entry name" value="tRNA_psdUrid_synth"/>
    <property type="match status" value="1"/>
</dbReference>
<feature type="compositionally biased region" description="Acidic residues" evidence="8">
    <location>
        <begin position="270"/>
        <end position="281"/>
    </location>
</feature>
<dbReference type="OrthoDB" id="9811823at2"/>
<dbReference type="AlphaFoldDB" id="A0A3S1CWG5"/>
<dbReference type="HAMAP" id="MF_00171">
    <property type="entry name" value="TruA"/>
    <property type="match status" value="1"/>
</dbReference>
<dbReference type="InterPro" id="IPR001406">
    <property type="entry name" value="PsdUridine_synth_TruA"/>
</dbReference>
<dbReference type="SUPFAM" id="SSF55120">
    <property type="entry name" value="Pseudouridine synthase"/>
    <property type="match status" value="1"/>
</dbReference>
<evidence type="ECO:0000256" key="4">
    <source>
        <dbReference type="HAMAP-Rule" id="MF_00171"/>
    </source>
</evidence>
<dbReference type="Pfam" id="PF01416">
    <property type="entry name" value="PseudoU_synth_1"/>
    <property type="match status" value="2"/>
</dbReference>
<dbReference type="EMBL" id="RZNX01000014">
    <property type="protein sequence ID" value="RUT27885.1"/>
    <property type="molecule type" value="Genomic_DNA"/>
</dbReference>
<dbReference type="NCBIfam" id="TIGR00071">
    <property type="entry name" value="hisT_truA"/>
    <property type="match status" value="1"/>
</dbReference>
<feature type="active site" description="Nucleophile" evidence="4 5">
    <location>
        <position position="52"/>
    </location>
</feature>
<keyword evidence="2 4" id="KW-0819">tRNA processing</keyword>
<dbReference type="InterPro" id="IPR020097">
    <property type="entry name" value="PsdUridine_synth_TruA_a/b_dom"/>
</dbReference>
<dbReference type="EC" id="5.4.99.12" evidence="4"/>
<name>A0A3S1CWG5_9BACL</name>
<dbReference type="GO" id="GO:0003723">
    <property type="term" value="F:RNA binding"/>
    <property type="evidence" value="ECO:0007669"/>
    <property type="project" value="InterPro"/>
</dbReference>
<dbReference type="CDD" id="cd02570">
    <property type="entry name" value="PseudoU_synth_EcTruA"/>
    <property type="match status" value="1"/>
</dbReference>
<dbReference type="InterPro" id="IPR020103">
    <property type="entry name" value="PsdUridine_synth_cat_dom_sf"/>
</dbReference>
<feature type="domain" description="Pseudouridine synthase I TruA alpha/beta" evidence="9">
    <location>
        <begin position="8"/>
        <end position="100"/>
    </location>
</feature>
<comment type="function">
    <text evidence="4">Formation of pseudouridine at positions 38, 39 and 40 in the anticodon stem and loop of transfer RNAs.</text>
</comment>
<comment type="subunit">
    <text evidence="4">Homodimer.</text>
</comment>
<keyword evidence="11" id="KW-1185">Reference proteome</keyword>
<dbReference type="InterPro" id="IPR020094">
    <property type="entry name" value="TruA/RsuA/RluB/E/F_N"/>
</dbReference>
<reference evidence="10 11" key="1">
    <citation type="submission" date="2018-12" db="EMBL/GenBank/DDBJ databases">
        <authorList>
            <person name="Sun L."/>
            <person name="Chen Z."/>
        </authorList>
    </citation>
    <scope>NUCLEOTIDE SEQUENCE [LARGE SCALE GENOMIC DNA]</scope>
    <source>
        <strain evidence="10 11">3-5-3</strain>
    </source>
</reference>
<dbReference type="GO" id="GO:0031119">
    <property type="term" value="P:tRNA pseudouridine synthesis"/>
    <property type="evidence" value="ECO:0007669"/>
    <property type="project" value="UniProtKB-UniRule"/>
</dbReference>
<organism evidence="10 11">
    <name type="scientific">Paenibacillus zeisoli</name>
    <dbReference type="NCBI Taxonomy" id="2496267"/>
    <lineage>
        <taxon>Bacteria</taxon>
        <taxon>Bacillati</taxon>
        <taxon>Bacillota</taxon>
        <taxon>Bacilli</taxon>
        <taxon>Bacillales</taxon>
        <taxon>Paenibacillaceae</taxon>
        <taxon>Paenibacillus</taxon>
    </lineage>
</organism>
<evidence type="ECO:0000256" key="1">
    <source>
        <dbReference type="ARBA" id="ARBA00009375"/>
    </source>
</evidence>
<evidence type="ECO:0000259" key="9">
    <source>
        <dbReference type="Pfam" id="PF01416"/>
    </source>
</evidence>
<comment type="similarity">
    <text evidence="1 4 7">Belongs to the tRNA pseudouridine synthase TruA family.</text>
</comment>
<sequence>MRNLCMTVSFDGTNYYGFQSQPDGNTIQDHLEEAIRQLTGEKIKIIGSGRTDAGVHAYRQVFNFHTQSAIPLERWCLALNGRLPKDIVILEAREVKPGFHSRHSAKRKTYRYTINANQYPDVFLRHLQLHHPGILDIDAMKEAVTYLIGTFDYTSFASRHSTKQNHVRTIYDAHIEVDRSKCREGHPRDQGVIELFITGNGFLQHMVRIIVGTLLQVGEGKRNPVDIQRILEAKDRSAAGPTAEGKGLMLWNVEYNFMEDKPEPPSFALDEVEEDEADSTE</sequence>
<dbReference type="FunFam" id="3.30.70.580:FF:000001">
    <property type="entry name" value="tRNA pseudouridine synthase A"/>
    <property type="match status" value="1"/>
</dbReference>
<dbReference type="Proteomes" id="UP000272464">
    <property type="component" value="Unassembled WGS sequence"/>
</dbReference>
<dbReference type="PANTHER" id="PTHR11142">
    <property type="entry name" value="PSEUDOURIDYLATE SYNTHASE"/>
    <property type="match status" value="1"/>
</dbReference>
<evidence type="ECO:0000256" key="7">
    <source>
        <dbReference type="RuleBase" id="RU003792"/>
    </source>
</evidence>
<evidence type="ECO:0000256" key="8">
    <source>
        <dbReference type="SAM" id="MobiDB-lite"/>
    </source>
</evidence>
<dbReference type="GO" id="GO:0160147">
    <property type="term" value="F:tRNA pseudouridine(38-40) synthase activity"/>
    <property type="evidence" value="ECO:0007669"/>
    <property type="project" value="UniProtKB-EC"/>
</dbReference>
<comment type="caution">
    <text evidence="4">Lacks conserved residue(s) required for the propagation of feature annotation.</text>
</comment>
<evidence type="ECO:0000256" key="3">
    <source>
        <dbReference type="ARBA" id="ARBA00023235"/>
    </source>
</evidence>
<feature type="region of interest" description="Disordered" evidence="8">
    <location>
        <begin position="262"/>
        <end position="281"/>
    </location>
</feature>
<evidence type="ECO:0000256" key="2">
    <source>
        <dbReference type="ARBA" id="ARBA00022694"/>
    </source>
</evidence>
<gene>
    <name evidence="4 10" type="primary">truA</name>
    <name evidence="10" type="ORF">EJP77_19590</name>
</gene>
<comment type="catalytic activity">
    <reaction evidence="4 7">
        <text>uridine(38/39/40) in tRNA = pseudouridine(38/39/40) in tRNA</text>
        <dbReference type="Rhea" id="RHEA:22376"/>
        <dbReference type="Rhea" id="RHEA-COMP:10085"/>
        <dbReference type="Rhea" id="RHEA-COMP:10087"/>
        <dbReference type="ChEBI" id="CHEBI:65314"/>
        <dbReference type="ChEBI" id="CHEBI:65315"/>
        <dbReference type="EC" id="5.4.99.12"/>
    </reaction>
</comment>
<evidence type="ECO:0000313" key="11">
    <source>
        <dbReference type="Proteomes" id="UP000272464"/>
    </source>
</evidence>
<comment type="caution">
    <text evidence="10">The sequence shown here is derived from an EMBL/GenBank/DDBJ whole genome shotgun (WGS) entry which is preliminary data.</text>
</comment>
<feature type="domain" description="Pseudouridine synthase I TruA alpha/beta" evidence="9">
    <location>
        <begin position="143"/>
        <end position="256"/>
    </location>
</feature>
<accession>A0A3S1CWG5</accession>
<protein>
    <recommendedName>
        <fullName evidence="4">tRNA pseudouridine synthase A</fullName>
        <ecNumber evidence="4">5.4.99.12</ecNumber>
    </recommendedName>
    <alternativeName>
        <fullName evidence="4">tRNA pseudouridine(38-40) synthase</fullName>
    </alternativeName>
    <alternativeName>
        <fullName evidence="4">tRNA pseudouridylate synthase I</fullName>
    </alternativeName>
    <alternativeName>
        <fullName evidence="4">tRNA-uridine isomerase I</fullName>
    </alternativeName>
</protein>
<dbReference type="RefSeq" id="WP_127200952.1">
    <property type="nucleotide sequence ID" value="NZ_RZNX01000014.1"/>
</dbReference>
<dbReference type="Gene3D" id="3.30.70.660">
    <property type="entry name" value="Pseudouridine synthase I, catalytic domain, C-terminal subdomain"/>
    <property type="match status" value="1"/>
</dbReference>
<dbReference type="PANTHER" id="PTHR11142:SF0">
    <property type="entry name" value="TRNA PSEUDOURIDINE SYNTHASE-LIKE 1"/>
    <property type="match status" value="1"/>
</dbReference>
<evidence type="ECO:0000256" key="5">
    <source>
        <dbReference type="PIRSR" id="PIRSR001430-1"/>
    </source>
</evidence>